<dbReference type="RefSeq" id="WP_089785395.1">
    <property type="nucleotide sequence ID" value="NZ_FOKW01000001.1"/>
</dbReference>
<keyword evidence="4" id="KW-1185">Reference proteome</keyword>
<dbReference type="Proteomes" id="UP000199161">
    <property type="component" value="Unassembled WGS sequence"/>
</dbReference>
<reference evidence="4" key="1">
    <citation type="submission" date="2016-10" db="EMBL/GenBank/DDBJ databases">
        <authorList>
            <person name="Varghese N."/>
            <person name="Submissions S."/>
        </authorList>
    </citation>
    <scope>NUCLEOTIDE SEQUENCE [LARGE SCALE GENOMIC DNA]</scope>
    <source>
        <strain evidence="4">DSM 13078</strain>
    </source>
</reference>
<sequence length="188" mass="21346">MRRIYESDALHRDDEPFTPREKDSSYKIQAMRSVDSTALSRRVLPQGLRHRAVSVTVSTPQEEYAVGEPIPFRVTLRNPLPVPVAIPTRSPLLWAWKVDGFAEAAEIQLHDPPDEEGELVLDRGERKRVTKRWDQLFRVSDSEWEPAEPGEHTISAEINVEDPVGKGLAGETTVRIVPEEEAERTETE</sequence>
<protein>
    <recommendedName>
        <fullName evidence="2">DUF7974 domain-containing protein</fullName>
    </recommendedName>
</protein>
<organism evidence="3 4">
    <name type="scientific">Natronobacterium haloterrestre</name>
    <name type="common">Halobiforma haloterrestris</name>
    <dbReference type="NCBI Taxonomy" id="148448"/>
    <lineage>
        <taxon>Archaea</taxon>
        <taxon>Methanobacteriati</taxon>
        <taxon>Methanobacteriota</taxon>
        <taxon>Stenosarchaea group</taxon>
        <taxon>Halobacteria</taxon>
        <taxon>Halobacteriales</taxon>
        <taxon>Natrialbaceae</taxon>
        <taxon>Natronobacterium</taxon>
    </lineage>
</organism>
<evidence type="ECO:0000313" key="4">
    <source>
        <dbReference type="Proteomes" id="UP000199161"/>
    </source>
</evidence>
<evidence type="ECO:0000259" key="2">
    <source>
        <dbReference type="Pfam" id="PF25929"/>
    </source>
</evidence>
<proteinExistence type="predicted"/>
<evidence type="ECO:0000256" key="1">
    <source>
        <dbReference type="SAM" id="MobiDB-lite"/>
    </source>
</evidence>
<dbReference type="AlphaFoldDB" id="A0A1I1DK58"/>
<dbReference type="EMBL" id="FOKW01000001">
    <property type="protein sequence ID" value="SFB75247.1"/>
    <property type="molecule type" value="Genomic_DNA"/>
</dbReference>
<dbReference type="InterPro" id="IPR058280">
    <property type="entry name" value="DUF7974"/>
</dbReference>
<name>A0A1I1DK58_NATHA</name>
<feature type="domain" description="DUF7974" evidence="2">
    <location>
        <begin position="42"/>
        <end position="177"/>
    </location>
</feature>
<accession>A0A1I1DK58</accession>
<dbReference type="Pfam" id="PF25929">
    <property type="entry name" value="DUF7974"/>
    <property type="match status" value="1"/>
</dbReference>
<feature type="region of interest" description="Disordered" evidence="1">
    <location>
        <begin position="1"/>
        <end position="25"/>
    </location>
</feature>
<gene>
    <name evidence="3" type="ORF">SAMN05444422_101733</name>
</gene>
<evidence type="ECO:0000313" key="3">
    <source>
        <dbReference type="EMBL" id="SFB75247.1"/>
    </source>
</evidence>
<dbReference type="OrthoDB" id="196304at2157"/>